<dbReference type="RefSeq" id="YP_009302169.1">
    <property type="nucleotide sequence ID" value="NC_031242.1"/>
</dbReference>
<dbReference type="OrthoDB" id="25577at10239"/>
<gene>
    <name evidence="1" type="ORF">R290704_088</name>
</gene>
<keyword evidence="2" id="KW-1185">Reference proteome</keyword>
<dbReference type="GeneID" id="29124092"/>
<dbReference type="KEGG" id="vg:29124092"/>
<organism evidence="1 2">
    <name type="scientific">Cyanophage S-RIM50</name>
    <dbReference type="NCBI Taxonomy" id="687803"/>
    <lineage>
        <taxon>Viruses</taxon>
        <taxon>Duplodnaviria</taxon>
        <taxon>Heunggongvirae</taxon>
        <taxon>Uroviricota</taxon>
        <taxon>Caudoviricetes</taxon>
        <taxon>Pantevenvirales</taxon>
        <taxon>Kyanoviridae</taxon>
        <taxon>Neptunevirus</taxon>
        <taxon>Neptunevirus srim50</taxon>
    </lineage>
</organism>
<name>A0A127KLJ4_9CAUD</name>
<dbReference type="Proteomes" id="UP000201797">
    <property type="component" value="Segment"/>
</dbReference>
<dbReference type="EMBL" id="KU594605">
    <property type="protein sequence ID" value="AMO42870.1"/>
    <property type="molecule type" value="Genomic_DNA"/>
</dbReference>
<sequence length="82" mass="9587">MTIDEKIEEIFACLKDNEEAHVILNELVVKIGKRLQQIEEAVQEVPTPDKTYFRPPGTEDYFTLAQNLNHIYERLEKIENAL</sequence>
<protein>
    <submittedName>
        <fullName evidence="1">Uncharacterized protein</fullName>
    </submittedName>
</protein>
<reference evidence="1 2" key="1">
    <citation type="submission" date="2016-01" db="EMBL/GenBank/DDBJ databases">
        <title>The genomic content and context of auxiliary metabolic genes in marine cyanophages.</title>
        <authorList>
            <person name="Marston M.F."/>
            <person name="Martiny J.B.H."/>
            <person name="Crummett L.T."/>
        </authorList>
    </citation>
    <scope>NUCLEOTIDE SEQUENCE [LARGE SCALE GENOMIC DNA]</scope>
    <source>
        <strain evidence="1">RW_29_0704</strain>
    </source>
</reference>
<evidence type="ECO:0000313" key="2">
    <source>
        <dbReference type="Proteomes" id="UP000201797"/>
    </source>
</evidence>
<accession>A0A127KLJ4</accession>
<proteinExistence type="predicted"/>
<evidence type="ECO:0000313" key="1">
    <source>
        <dbReference type="EMBL" id="AMO42870.1"/>
    </source>
</evidence>